<organism evidence="2 3">
    <name type="scientific">Candidatus Paracaedimonas acanthamoebae</name>
    <dbReference type="NCBI Taxonomy" id="244581"/>
    <lineage>
        <taxon>Bacteria</taxon>
        <taxon>Pseudomonadati</taxon>
        <taxon>Pseudomonadota</taxon>
        <taxon>Alphaproteobacteria</taxon>
        <taxon>Holosporales</taxon>
        <taxon>Caedimonadaceae</taxon>
        <taxon>Candidatus Paracaedimonas</taxon>
    </lineage>
</organism>
<dbReference type="Pfam" id="PF09673">
    <property type="entry name" value="TrbC_Ftype"/>
    <property type="match status" value="1"/>
</dbReference>
<dbReference type="InterPro" id="IPR014113">
    <property type="entry name" value="T4SS_TrbC_subgr"/>
</dbReference>
<sequence>MLLALRLPLYLVLSLSLTNKLMALCPTSQEHPKTCPVQKLSAPQEEKLPTVLVFASFSMPQATIKHLAIDLKKVGGALVIRGLINNSFKETAMALQKLETGVLLDPTLFEKYNVTSVPTFIIFEGDLKDEHPPYDRLMGNVSLRFVLEKVAQEGEIKSVALLLEKLKGGQA</sequence>
<gene>
    <name evidence="2" type="primary">trbC</name>
    <name evidence="2" type="ORF">J0H12_04080</name>
</gene>
<comment type="caution">
    <text evidence="2">The sequence shown here is derived from an EMBL/GenBank/DDBJ whole genome shotgun (WGS) entry which is preliminary data.</text>
</comment>
<dbReference type="EMBL" id="JAFKGL010000016">
    <property type="protein sequence ID" value="MBN9413082.1"/>
    <property type="molecule type" value="Genomic_DNA"/>
</dbReference>
<protein>
    <submittedName>
        <fullName evidence="2">Type-F conjugative transfer system pilin assembly protein TrbC</fullName>
    </submittedName>
</protein>
<evidence type="ECO:0000256" key="1">
    <source>
        <dbReference type="SAM" id="SignalP"/>
    </source>
</evidence>
<dbReference type="AlphaFoldDB" id="A0A8J7PR49"/>
<name>A0A8J7PR49_9PROT</name>
<accession>A0A8J7PR49</accession>
<dbReference type="NCBIfam" id="TIGR02742">
    <property type="entry name" value="TrbC_Ftype"/>
    <property type="match status" value="1"/>
</dbReference>
<proteinExistence type="predicted"/>
<dbReference type="InterPro" id="IPR019106">
    <property type="entry name" value="T4SS_TrbC"/>
</dbReference>
<evidence type="ECO:0000313" key="2">
    <source>
        <dbReference type="EMBL" id="MBN9413082.1"/>
    </source>
</evidence>
<evidence type="ECO:0000313" key="3">
    <source>
        <dbReference type="Proteomes" id="UP000664414"/>
    </source>
</evidence>
<reference evidence="2" key="1">
    <citation type="submission" date="2021-02" db="EMBL/GenBank/DDBJ databases">
        <title>Thiocyanate and organic carbon inputs drive convergent selection for specific autotrophic Afipia and Thiobacillus strains within complex microbiomes.</title>
        <authorList>
            <person name="Huddy R.J."/>
            <person name="Sachdeva R."/>
            <person name="Kadzinga F."/>
            <person name="Kantor R.S."/>
            <person name="Harrison S.T.L."/>
            <person name="Banfield J.F."/>
        </authorList>
    </citation>
    <scope>NUCLEOTIDE SEQUENCE</scope>
    <source>
        <strain evidence="2">SCN18_10_11_15_R4_P_38_20</strain>
    </source>
</reference>
<feature type="signal peptide" evidence="1">
    <location>
        <begin position="1"/>
        <end position="23"/>
    </location>
</feature>
<keyword evidence="1" id="KW-0732">Signal</keyword>
<feature type="chain" id="PRO_5035329702" evidence="1">
    <location>
        <begin position="24"/>
        <end position="171"/>
    </location>
</feature>
<dbReference type="Proteomes" id="UP000664414">
    <property type="component" value="Unassembled WGS sequence"/>
</dbReference>